<dbReference type="InterPro" id="IPR038461">
    <property type="entry name" value="Schlafen_AlbA_2_dom_sf"/>
</dbReference>
<dbReference type="SMART" id="SM00448">
    <property type="entry name" value="REC"/>
    <property type="match status" value="1"/>
</dbReference>
<gene>
    <name evidence="3" type="ORF">BECKDK2373C_GA0170839_107214</name>
</gene>
<reference evidence="3" key="1">
    <citation type="submission" date="2019-02" db="EMBL/GenBank/DDBJ databases">
        <authorList>
            <person name="Gruber-Vodicka R. H."/>
            <person name="Seah K. B. B."/>
        </authorList>
    </citation>
    <scope>NUCLEOTIDE SEQUENCE</scope>
    <source>
        <strain evidence="3">BECK_DK161</strain>
    </source>
</reference>
<dbReference type="CDD" id="cd00156">
    <property type="entry name" value="REC"/>
    <property type="match status" value="1"/>
</dbReference>
<protein>
    <submittedName>
        <fullName evidence="3">DNA-binding domain-containing protein</fullName>
    </submittedName>
</protein>
<proteinExistence type="predicted"/>
<accession>A0A450SZB3</accession>
<name>A0A450SZB3_9GAMM</name>
<evidence type="ECO:0000256" key="1">
    <source>
        <dbReference type="PROSITE-ProRule" id="PRU00169"/>
    </source>
</evidence>
<dbReference type="PROSITE" id="PS50110">
    <property type="entry name" value="RESPONSE_REGULATORY"/>
    <property type="match status" value="1"/>
</dbReference>
<dbReference type="Pfam" id="PF00072">
    <property type="entry name" value="Response_reg"/>
    <property type="match status" value="1"/>
</dbReference>
<feature type="domain" description="Response regulatory" evidence="2">
    <location>
        <begin position="8"/>
        <end position="126"/>
    </location>
</feature>
<dbReference type="InterPro" id="IPR001789">
    <property type="entry name" value="Sig_transdc_resp-reg_receiver"/>
</dbReference>
<dbReference type="Gene3D" id="3.40.50.2300">
    <property type="match status" value="1"/>
</dbReference>
<dbReference type="EMBL" id="CAADEY010000072">
    <property type="protein sequence ID" value="VFJ59589.1"/>
    <property type="molecule type" value="Genomic_DNA"/>
</dbReference>
<feature type="modified residue" description="4-aspartylphosphate" evidence="1">
    <location>
        <position position="59"/>
    </location>
</feature>
<keyword evidence="1" id="KW-0597">Phosphoprotein</keyword>
<dbReference type="SUPFAM" id="SSF52172">
    <property type="entry name" value="CheY-like"/>
    <property type="match status" value="1"/>
</dbReference>
<dbReference type="GO" id="GO:0000160">
    <property type="term" value="P:phosphorelay signal transduction system"/>
    <property type="evidence" value="ECO:0007669"/>
    <property type="project" value="InterPro"/>
</dbReference>
<organism evidence="3">
    <name type="scientific">Candidatus Kentrum sp. DK</name>
    <dbReference type="NCBI Taxonomy" id="2126562"/>
    <lineage>
        <taxon>Bacteria</taxon>
        <taxon>Pseudomonadati</taxon>
        <taxon>Pseudomonadota</taxon>
        <taxon>Gammaproteobacteria</taxon>
        <taxon>Candidatus Kentrum</taxon>
    </lineage>
</organism>
<dbReference type="Gene3D" id="3.30.950.30">
    <property type="entry name" value="Schlafen, AAA domain"/>
    <property type="match status" value="1"/>
</dbReference>
<keyword evidence="3" id="KW-0238">DNA-binding</keyword>
<evidence type="ECO:0000259" key="2">
    <source>
        <dbReference type="PROSITE" id="PS50110"/>
    </source>
</evidence>
<dbReference type="PANTHER" id="PTHR30595:SF6">
    <property type="entry name" value="SCHLAFEN ALBA-2 DOMAIN-CONTAINING PROTEIN"/>
    <property type="match status" value="1"/>
</dbReference>
<dbReference type="AlphaFoldDB" id="A0A450SZB3"/>
<dbReference type="InterPro" id="IPR007421">
    <property type="entry name" value="Schlafen_AlbA_2_dom"/>
</dbReference>
<dbReference type="PANTHER" id="PTHR30595">
    <property type="entry name" value="GLPR-RELATED TRANSCRIPTIONAL REPRESSOR"/>
    <property type="match status" value="1"/>
</dbReference>
<dbReference type="Pfam" id="PF04326">
    <property type="entry name" value="SLFN_AlbA_2"/>
    <property type="match status" value="1"/>
</dbReference>
<sequence length="366" mass="41741">MTELANVRMLVVEDNPRYWKALQEALQEDYGYREIAIAESPEQASERLDADLFDVIIADMRFGDDARGGFSVLREVKDRNITSIVIILTANDNWQDCREAFRGGARDYLSKNMPGVEVFEVLHQSILAALEYAEKYGNRSDERWIAEHREKLRRDHPDQHIAVMNNAVIDSDGDKEALLARIRERKLPLLVPIVEYMDVEDIARLIQCGEGERLEFKQTFRCDIIDGNKKDEMRHSTLKTIAAFLNTQGGTLLIGVEDGGAIFGLEMDYASLTRRPDWDGFSQALSGDILQAIGPAFTQFIEIERCPLEGKEIAVVRVERAASPAFVYGRAKKTEPQQKHFYVRTGTTTRSLDVEGTWRYCVDKWK</sequence>
<dbReference type="GO" id="GO:0003677">
    <property type="term" value="F:DNA binding"/>
    <property type="evidence" value="ECO:0007669"/>
    <property type="project" value="UniProtKB-KW"/>
</dbReference>
<evidence type="ECO:0000313" key="3">
    <source>
        <dbReference type="EMBL" id="VFJ59589.1"/>
    </source>
</evidence>
<dbReference type="InterPro" id="IPR011006">
    <property type="entry name" value="CheY-like_superfamily"/>
</dbReference>